<feature type="transmembrane region" description="Helical" evidence="2">
    <location>
        <begin position="174"/>
        <end position="197"/>
    </location>
</feature>
<dbReference type="CDD" id="cd12823">
    <property type="entry name" value="Mrs2_Mfm1p-like"/>
    <property type="match status" value="1"/>
</dbReference>
<evidence type="ECO:0000256" key="2">
    <source>
        <dbReference type="RuleBase" id="RU366041"/>
    </source>
</evidence>
<dbReference type="EMBL" id="LWDX02021260">
    <property type="protein sequence ID" value="OEL32415.1"/>
    <property type="molecule type" value="Genomic_DNA"/>
</dbReference>
<dbReference type="InterPro" id="IPR039204">
    <property type="entry name" value="MRS2-like"/>
</dbReference>
<comment type="function">
    <text evidence="2">Magnesium transporter that may mediate the influx of magnesium.</text>
</comment>
<evidence type="ECO:0000256" key="1">
    <source>
        <dbReference type="ARBA" id="ARBA00007535"/>
    </source>
</evidence>
<name>A0A1E5W509_9POAL</name>
<keyword evidence="2" id="KW-0472">Membrane</keyword>
<comment type="caution">
    <text evidence="3">The sequence shown here is derived from an EMBL/GenBank/DDBJ whole genome shotgun (WGS) entry which is preliminary data.</text>
</comment>
<dbReference type="AlphaFoldDB" id="A0A1E5W509"/>
<keyword evidence="2" id="KW-0813">Transport</keyword>
<dbReference type="Gene3D" id="1.20.58.340">
    <property type="entry name" value="Magnesium transport protein CorA, transmembrane region"/>
    <property type="match status" value="1"/>
</dbReference>
<keyword evidence="2" id="KW-0406">Ion transport</keyword>
<reference evidence="3 4" key="1">
    <citation type="submission" date="2016-09" db="EMBL/GenBank/DDBJ databases">
        <title>The draft genome of Dichanthelium oligosanthes: A C3 panicoid grass species.</title>
        <authorList>
            <person name="Studer A.J."/>
            <person name="Schnable J.C."/>
            <person name="Brutnell T.P."/>
        </authorList>
    </citation>
    <scope>NUCLEOTIDE SEQUENCE [LARGE SCALE GENOMIC DNA]</scope>
    <source>
        <strain evidence="4">cv. Kellogg 1175</strain>
        <tissue evidence="3">Leaf</tissue>
    </source>
</reference>
<keyword evidence="4" id="KW-1185">Reference proteome</keyword>
<proteinExistence type="inferred from homology"/>
<keyword evidence="2" id="KW-0812">Transmembrane</keyword>
<dbReference type="GO" id="GO:0016020">
    <property type="term" value="C:membrane"/>
    <property type="evidence" value="ECO:0007669"/>
    <property type="project" value="UniProtKB-SubCell"/>
</dbReference>
<protein>
    <recommendedName>
        <fullName evidence="2">Magnesium transporter</fullName>
    </recommendedName>
</protein>
<accession>A0A1E5W509</accession>
<evidence type="ECO:0000313" key="3">
    <source>
        <dbReference type="EMBL" id="OEL32415.1"/>
    </source>
</evidence>
<dbReference type="GO" id="GO:0015095">
    <property type="term" value="F:magnesium ion transmembrane transporter activity"/>
    <property type="evidence" value="ECO:0007669"/>
    <property type="project" value="TreeGrafter"/>
</dbReference>
<gene>
    <name evidence="3" type="ORF">BAE44_0006566</name>
</gene>
<evidence type="ECO:0000313" key="4">
    <source>
        <dbReference type="Proteomes" id="UP000095767"/>
    </source>
</evidence>
<feature type="non-terminal residue" evidence="3">
    <location>
        <position position="1"/>
    </location>
</feature>
<keyword evidence="2" id="KW-1133">Transmembrane helix</keyword>
<dbReference type="PANTHER" id="PTHR13890">
    <property type="entry name" value="RNA SPLICING PROTEIN MRS2, MITOCHONDRIAL"/>
    <property type="match status" value="1"/>
</dbReference>
<comment type="subcellular location">
    <subcellularLocation>
        <location evidence="2">Membrane</location>
        <topology evidence="2">Multi-pass membrane protein</topology>
    </subcellularLocation>
</comment>
<sequence>LQKEAYPALDELSFKVSTLNLERVRQIKSRLVAISGRVQKVREELEHLLDDDMDMAAMHLSEKLAYRSAAAQSSRFGTEKEASESDDGSVLAFYWHGDDEIEEHEGSEGGNGNGTSMGFPPRINELEGLLEAYFVRVDGALNKLATLREYVDDTEDYINIMLDDKQNQLLQMGVLLSTATLVITCGILVTGVLAMNIHVPLYKAPTVVFWQTTAGVVGGIITLFAVALLLYRKTGILR</sequence>
<feature type="transmembrane region" description="Helical" evidence="2">
    <location>
        <begin position="209"/>
        <end position="231"/>
    </location>
</feature>
<organism evidence="3 4">
    <name type="scientific">Dichanthelium oligosanthes</name>
    <dbReference type="NCBI Taxonomy" id="888268"/>
    <lineage>
        <taxon>Eukaryota</taxon>
        <taxon>Viridiplantae</taxon>
        <taxon>Streptophyta</taxon>
        <taxon>Embryophyta</taxon>
        <taxon>Tracheophyta</taxon>
        <taxon>Spermatophyta</taxon>
        <taxon>Magnoliopsida</taxon>
        <taxon>Liliopsida</taxon>
        <taxon>Poales</taxon>
        <taxon>Poaceae</taxon>
        <taxon>PACMAD clade</taxon>
        <taxon>Panicoideae</taxon>
        <taxon>Panicodae</taxon>
        <taxon>Paniceae</taxon>
        <taxon>Dichantheliinae</taxon>
        <taxon>Dichanthelium</taxon>
    </lineage>
</organism>
<dbReference type="OrthoDB" id="677694at2759"/>
<dbReference type="Proteomes" id="UP000095767">
    <property type="component" value="Unassembled WGS sequence"/>
</dbReference>
<keyword evidence="2" id="KW-0460">Magnesium</keyword>
<dbReference type="PANTHER" id="PTHR13890:SF7">
    <property type="entry name" value="MAGNESIUM TRANSPORTER MRS2-D-RELATED"/>
    <property type="match status" value="1"/>
</dbReference>
<comment type="similarity">
    <text evidence="1 2">Belongs to the CorA metal ion transporter (MIT) (TC 1.A.35.5) family.</text>
</comment>